<dbReference type="GO" id="GO:0019430">
    <property type="term" value="P:removal of superoxide radicals"/>
    <property type="evidence" value="ECO:0007669"/>
    <property type="project" value="InterPro"/>
</dbReference>
<gene>
    <name evidence="11" type="ORF">B0T16DRAFT_339929</name>
</gene>
<accession>A0AA40CZE3</accession>
<evidence type="ECO:0000256" key="1">
    <source>
        <dbReference type="ARBA" id="ARBA00001974"/>
    </source>
</evidence>
<dbReference type="InterPro" id="IPR008255">
    <property type="entry name" value="Pyr_nucl-diS_OxRdtase_2_AS"/>
</dbReference>
<dbReference type="Pfam" id="PF08240">
    <property type="entry name" value="ADH_N"/>
    <property type="match status" value="1"/>
</dbReference>
<dbReference type="PROSITE" id="PS00573">
    <property type="entry name" value="PYRIDINE_REDOX_2"/>
    <property type="match status" value="1"/>
</dbReference>
<evidence type="ECO:0000256" key="2">
    <source>
        <dbReference type="ARBA" id="ARBA00009333"/>
    </source>
</evidence>
<dbReference type="GO" id="GO:0005737">
    <property type="term" value="C:cytoplasm"/>
    <property type="evidence" value="ECO:0007669"/>
    <property type="project" value="InterPro"/>
</dbReference>
<keyword evidence="7" id="KW-0560">Oxidoreductase</keyword>
<dbReference type="CDD" id="cd08241">
    <property type="entry name" value="QOR1"/>
    <property type="match status" value="1"/>
</dbReference>
<keyword evidence="5" id="KW-0274">FAD</keyword>
<dbReference type="SUPFAM" id="SSF51905">
    <property type="entry name" value="FAD/NAD(P)-binding domain"/>
    <property type="match status" value="1"/>
</dbReference>
<dbReference type="PROSITE" id="PS01162">
    <property type="entry name" value="QOR_ZETA_CRYSTAL"/>
    <property type="match status" value="1"/>
</dbReference>
<dbReference type="InterPro" id="IPR036188">
    <property type="entry name" value="FAD/NAD-bd_sf"/>
</dbReference>
<keyword evidence="4" id="KW-0285">Flavoprotein</keyword>
<dbReference type="Gene3D" id="3.40.50.720">
    <property type="entry name" value="NAD(P)-binding Rossmann-like Domain"/>
    <property type="match status" value="1"/>
</dbReference>
<keyword evidence="12" id="KW-1185">Reference proteome</keyword>
<dbReference type="PRINTS" id="PR00469">
    <property type="entry name" value="PNDRDTASEII"/>
</dbReference>
<dbReference type="Gene3D" id="3.50.50.60">
    <property type="entry name" value="FAD/NAD(P)-binding domain"/>
    <property type="match status" value="2"/>
</dbReference>
<dbReference type="InterPro" id="IPR036291">
    <property type="entry name" value="NAD(P)-bd_dom_sf"/>
</dbReference>
<dbReference type="Gene3D" id="3.90.180.10">
    <property type="entry name" value="Medium-chain alcohol dehydrogenases, catalytic domain"/>
    <property type="match status" value="1"/>
</dbReference>
<comment type="caution">
    <text evidence="11">The sequence shown here is derived from an EMBL/GenBank/DDBJ whole genome shotgun (WGS) entry which is preliminary data.</text>
</comment>
<dbReference type="Pfam" id="PF07992">
    <property type="entry name" value="Pyr_redox_2"/>
    <property type="match status" value="1"/>
</dbReference>
<evidence type="ECO:0000259" key="10">
    <source>
        <dbReference type="SMART" id="SM00829"/>
    </source>
</evidence>
<dbReference type="InterPro" id="IPR013149">
    <property type="entry name" value="ADH-like_C"/>
</dbReference>
<organism evidence="11 12">
    <name type="scientific">Cercophora newfieldiana</name>
    <dbReference type="NCBI Taxonomy" id="92897"/>
    <lineage>
        <taxon>Eukaryota</taxon>
        <taxon>Fungi</taxon>
        <taxon>Dikarya</taxon>
        <taxon>Ascomycota</taxon>
        <taxon>Pezizomycotina</taxon>
        <taxon>Sordariomycetes</taxon>
        <taxon>Sordariomycetidae</taxon>
        <taxon>Sordariales</taxon>
        <taxon>Lasiosphaeriaceae</taxon>
        <taxon>Cercophora</taxon>
    </lineage>
</organism>
<proteinExistence type="inferred from homology"/>
<evidence type="ECO:0000313" key="12">
    <source>
        <dbReference type="Proteomes" id="UP001174936"/>
    </source>
</evidence>
<evidence type="ECO:0000256" key="8">
    <source>
        <dbReference type="ARBA" id="ARBA00023157"/>
    </source>
</evidence>
<reference evidence="11" key="1">
    <citation type="submission" date="2023-06" db="EMBL/GenBank/DDBJ databases">
        <title>Genome-scale phylogeny and comparative genomics of the fungal order Sordariales.</title>
        <authorList>
            <consortium name="Lawrence Berkeley National Laboratory"/>
            <person name="Hensen N."/>
            <person name="Bonometti L."/>
            <person name="Westerberg I."/>
            <person name="Brannstrom I.O."/>
            <person name="Guillou S."/>
            <person name="Cros-Aarteil S."/>
            <person name="Calhoun S."/>
            <person name="Haridas S."/>
            <person name="Kuo A."/>
            <person name="Mondo S."/>
            <person name="Pangilinan J."/>
            <person name="Riley R."/>
            <person name="Labutti K."/>
            <person name="Andreopoulos B."/>
            <person name="Lipzen A."/>
            <person name="Chen C."/>
            <person name="Yanf M."/>
            <person name="Daum C."/>
            <person name="Ng V."/>
            <person name="Clum A."/>
            <person name="Steindorff A."/>
            <person name="Ohm R."/>
            <person name="Martin F."/>
            <person name="Silar P."/>
            <person name="Natvig D."/>
            <person name="Lalanne C."/>
            <person name="Gautier V."/>
            <person name="Ament-Velasquez S.L."/>
            <person name="Kruys A."/>
            <person name="Hutchinson M.I."/>
            <person name="Powell A.J."/>
            <person name="Barry K."/>
            <person name="Miller A.N."/>
            <person name="Grigoriev I.V."/>
            <person name="Debuchy R."/>
            <person name="Gladieux P."/>
            <person name="Thoren M.H."/>
            <person name="Johannesson H."/>
        </authorList>
    </citation>
    <scope>NUCLEOTIDE SEQUENCE</scope>
    <source>
        <strain evidence="11">SMH2532-1</strain>
    </source>
</reference>
<comment type="cofactor">
    <cofactor evidence="1">
        <name>FAD</name>
        <dbReference type="ChEBI" id="CHEBI:57692"/>
    </cofactor>
</comment>
<evidence type="ECO:0000313" key="11">
    <source>
        <dbReference type="EMBL" id="KAK0657260.1"/>
    </source>
</evidence>
<dbReference type="SUPFAM" id="SSF51735">
    <property type="entry name" value="NAD(P)-binding Rossmann-fold domains"/>
    <property type="match status" value="1"/>
</dbReference>
<dbReference type="GO" id="GO:0008270">
    <property type="term" value="F:zinc ion binding"/>
    <property type="evidence" value="ECO:0007669"/>
    <property type="project" value="InterPro"/>
</dbReference>
<evidence type="ECO:0000256" key="9">
    <source>
        <dbReference type="ARBA" id="ARBA00023284"/>
    </source>
</evidence>
<dbReference type="AlphaFoldDB" id="A0AA40CZE3"/>
<dbReference type="InterPro" id="IPR023753">
    <property type="entry name" value="FAD/NAD-binding_dom"/>
</dbReference>
<evidence type="ECO:0000256" key="4">
    <source>
        <dbReference type="ARBA" id="ARBA00022630"/>
    </source>
</evidence>
<dbReference type="Pfam" id="PF00107">
    <property type="entry name" value="ADH_zinc_N"/>
    <property type="match status" value="1"/>
</dbReference>
<feature type="domain" description="Enoyl reductase (ER)" evidence="10">
    <location>
        <begin position="12"/>
        <end position="325"/>
    </location>
</feature>
<evidence type="ECO:0000256" key="3">
    <source>
        <dbReference type="ARBA" id="ARBA00012610"/>
    </source>
</evidence>
<dbReference type="PRINTS" id="PR00368">
    <property type="entry name" value="FADPNR"/>
</dbReference>
<dbReference type="FunFam" id="3.50.50.60:FF:000064">
    <property type="entry name" value="Thioredoxin reductase"/>
    <property type="match status" value="1"/>
</dbReference>
<protein>
    <recommendedName>
        <fullName evidence="3">thioredoxin-disulfide reductase (NADPH)</fullName>
        <ecNumber evidence="3">1.8.1.9</ecNumber>
    </recommendedName>
</protein>
<keyword evidence="8" id="KW-1015">Disulfide bond</keyword>
<dbReference type="SUPFAM" id="SSF50129">
    <property type="entry name" value="GroES-like"/>
    <property type="match status" value="1"/>
</dbReference>
<evidence type="ECO:0000256" key="6">
    <source>
        <dbReference type="ARBA" id="ARBA00022857"/>
    </source>
</evidence>
<keyword evidence="6" id="KW-0521">NADP</keyword>
<sequence>MKGIQLAEYIKGPHDLKVTTLPDPTPKPDEYLIEVHAAATNFFDLLQIQGKYQHQPPFPWISGAEFAGIVLATPSGSKNPKFPDGSRVFGATQGAYATKTTAKEVAMLPVPKGWSFREAAGLFVTAPTSYGALVVRAGVKAGDVVLVHAAAGGVGLAAVQIAKAFGATVIATAGTKRKLEVAKAFGADHVIDYRDEKWPELVKKLTKGKGVDIVYDPVGLVDKSTKCTAWNGRILIVGFAAGKIEKIAMNKVLLKNISLVGIHWGQYSVHEKETVVKVWEGIVELIDQGKFKGTKFTDSKFVGLESVPDALAALGSRGTWGKVVVDVPQGDQSKLARRRIHTPLLPHQTAKLFSSAFRRTLRSSATGLSVAAAATSFKSPYQKAKEFPAIGKRTMHSKVVIIGSGPAAHTAAVYLARAELKPVLYEGFLANGTAAGGQLTTTTEVENYPGFPDGIMGQELMDKMRAQSERFGTQIITETVAKLDLSSRPFKYSTEWSPEEEHTADAIILATGASARRLGLPGEDKYWQNGISACAVCDGAVPIFRNKPLFVIGGGDSAAEEAMFLTKYGSHVTVLVRRDKLRASSIMAKRLLNHKKVSVRFHSVGVEVKGDEKGLMSHIVVKNVQTGQEETLEANGLFYAIGHDPATQLVKGQLETDEEGYVVTKPGTTFTSVEGVFAAGDVQDKRYRQAITSAGTGCMAALEAEKYLEELEDKASEQKL</sequence>
<evidence type="ECO:0000256" key="5">
    <source>
        <dbReference type="ARBA" id="ARBA00022827"/>
    </source>
</evidence>
<dbReference type="InterPro" id="IPR020843">
    <property type="entry name" value="ER"/>
</dbReference>
<dbReference type="PANTHER" id="PTHR48105">
    <property type="entry name" value="THIOREDOXIN REDUCTASE 1-RELATED-RELATED"/>
    <property type="match status" value="1"/>
</dbReference>
<dbReference type="EMBL" id="JAULSV010000001">
    <property type="protein sequence ID" value="KAK0657260.1"/>
    <property type="molecule type" value="Genomic_DNA"/>
</dbReference>
<dbReference type="SMART" id="SM00829">
    <property type="entry name" value="PKS_ER"/>
    <property type="match status" value="1"/>
</dbReference>
<dbReference type="InterPro" id="IPR011032">
    <property type="entry name" value="GroES-like_sf"/>
</dbReference>
<dbReference type="InterPro" id="IPR013154">
    <property type="entry name" value="ADH-like_N"/>
</dbReference>
<dbReference type="InterPro" id="IPR005982">
    <property type="entry name" value="Thioredox_Rdtase"/>
</dbReference>
<keyword evidence="9" id="KW-0676">Redox-active center</keyword>
<name>A0AA40CZE3_9PEZI</name>
<evidence type="ECO:0000256" key="7">
    <source>
        <dbReference type="ARBA" id="ARBA00023002"/>
    </source>
</evidence>
<dbReference type="NCBIfam" id="TIGR01292">
    <property type="entry name" value="TRX_reduct"/>
    <property type="match status" value="1"/>
</dbReference>
<dbReference type="InterPro" id="IPR050097">
    <property type="entry name" value="Ferredoxin-NADP_redctase_2"/>
</dbReference>
<dbReference type="EC" id="1.8.1.9" evidence="3"/>
<dbReference type="InterPro" id="IPR002364">
    <property type="entry name" value="Quin_OxRdtase/zeta-crystal_CS"/>
</dbReference>
<dbReference type="Proteomes" id="UP001174936">
    <property type="component" value="Unassembled WGS sequence"/>
</dbReference>
<dbReference type="GO" id="GO:0004791">
    <property type="term" value="F:thioredoxin-disulfide reductase (NADPH) activity"/>
    <property type="evidence" value="ECO:0007669"/>
    <property type="project" value="UniProtKB-EC"/>
</dbReference>
<comment type="similarity">
    <text evidence="2">Belongs to the class-II pyridine nucleotide-disulfide oxidoreductase family.</text>
</comment>